<feature type="chain" id="PRO_5047153853" evidence="1">
    <location>
        <begin position="19"/>
        <end position="914"/>
    </location>
</feature>
<dbReference type="PROSITE" id="PS50093">
    <property type="entry name" value="PKD"/>
    <property type="match status" value="1"/>
</dbReference>
<dbReference type="Gene3D" id="2.130.10.10">
    <property type="entry name" value="YVTN repeat-like/Quinoprotein amine dehydrogenase"/>
    <property type="match status" value="1"/>
</dbReference>
<dbReference type="NCBIfam" id="TIGR04131">
    <property type="entry name" value="Bac_Flav_CTERM"/>
    <property type="match status" value="1"/>
</dbReference>
<dbReference type="Pfam" id="PF18911">
    <property type="entry name" value="PKD_4"/>
    <property type="match status" value="1"/>
</dbReference>
<evidence type="ECO:0000313" key="3">
    <source>
        <dbReference type="EMBL" id="TMU57063.1"/>
    </source>
</evidence>
<dbReference type="SUPFAM" id="SSF49299">
    <property type="entry name" value="PKD domain"/>
    <property type="match status" value="2"/>
</dbReference>
<dbReference type="InterPro" id="IPR000601">
    <property type="entry name" value="PKD_dom"/>
</dbReference>
<protein>
    <submittedName>
        <fullName evidence="3">T9SS type B sorting domain-containing protein</fullName>
    </submittedName>
</protein>
<organism evidence="3 4">
    <name type="scientific">Flagellimonas algicola</name>
    <dbReference type="NCBI Taxonomy" id="2583815"/>
    <lineage>
        <taxon>Bacteria</taxon>
        <taxon>Pseudomonadati</taxon>
        <taxon>Bacteroidota</taxon>
        <taxon>Flavobacteriia</taxon>
        <taxon>Flavobacteriales</taxon>
        <taxon>Flavobacteriaceae</taxon>
        <taxon>Flagellimonas</taxon>
    </lineage>
</organism>
<accession>A0ABY2WPZ4</accession>
<name>A0ABY2WPZ4_9FLAO</name>
<proteinExistence type="predicted"/>
<dbReference type="InterPro" id="IPR022409">
    <property type="entry name" value="PKD/Chitinase_dom"/>
</dbReference>
<keyword evidence="1" id="KW-0732">Signal</keyword>
<dbReference type="EMBL" id="VCNI01000001">
    <property type="protein sequence ID" value="TMU57063.1"/>
    <property type="molecule type" value="Genomic_DNA"/>
</dbReference>
<dbReference type="SUPFAM" id="SSF63829">
    <property type="entry name" value="Calcium-dependent phosphotriesterase"/>
    <property type="match status" value="1"/>
</dbReference>
<dbReference type="InterPro" id="IPR013783">
    <property type="entry name" value="Ig-like_fold"/>
</dbReference>
<evidence type="ECO:0000256" key="1">
    <source>
        <dbReference type="SAM" id="SignalP"/>
    </source>
</evidence>
<comment type="caution">
    <text evidence="3">The sequence shown here is derived from an EMBL/GenBank/DDBJ whole genome shotgun (WGS) entry which is preliminary data.</text>
</comment>
<feature type="signal peptide" evidence="1">
    <location>
        <begin position="1"/>
        <end position="18"/>
    </location>
</feature>
<evidence type="ECO:0000313" key="4">
    <source>
        <dbReference type="Proteomes" id="UP000751614"/>
    </source>
</evidence>
<dbReference type="Proteomes" id="UP000751614">
    <property type="component" value="Unassembled WGS sequence"/>
</dbReference>
<sequence>MKRALTLLMACWFGVVCAQDREAAIWHFGQYAGLDFNSLTPRSLIGSNMDTYEGSATIATDEGNLLFYTDSEIAYNRLHRRMPGSRALSGSNFSTQSSIIVPKPGFPNFYYLFITDDYETVDTIIWNGSGLNFFEVNMTGPGTISSRGAHLITYDPDNRFERALKCSQKLTAIKDPCEDIYWVIAHFHDKFYSFKVDENGVNETPIVSQVGPLMYLGAYPGNAKGQIKLSPDGTKLAMANFMNNIDPSGHSPGSLYLFDFDILTGTVSNPQQLMDDDFVFAYGVEFSPDSKKLYATVSSFNNGDVPPSGHDNDGSILVQIDLERNNDYQRIAESPVDPTALQLAIDGKIYQAHVQRRHLGVINNPKELGAACNYVEDGLPIDRGSHKGLPSFVQSYFQVRVEYEEACVGDNTKLSTNYLPDPDNIAWNFGDGSPVLNTLDKSPEHVYAVPGTYLVTATITKGAEVESYTKEVEVTALPLANPAQLVQCDPDGDGFSEFNLFEAGSLINASEGLTFSFHDTERGARGGSSPVASPEAYSNALNSQLFVRVENELGCFGVTTLDLSVVSTAIPSDFNIEVKACDDDVNENYTDGIGTFEFSNATNTILALFPPGSNFEVSYYASAEDALSELEAIDPTRYRNALSPGRQDLWVRVDSEDQNACIGLGQHITLVVDEGPIFDLDSSLEVCRNQLPYSIDPTNVQGVYTYEWIDADGNILSTNQTFDIPDEGTYTLKATMTDGTGCEAFKTVEVTTIEPPEILTVNVDGLVSLQTTATVELAEFGDFEFSVDAPFGPFQRSHVFDNVPPGIHKAYARDINGCEVVEFQFSVIGHPAFFTPNNDNVNDYWQIEGISGDIQSGSIVYIFDRYGNFLAQVDPASPGWDGSWNGQPLPASDYWFSVSLEDGRSFKGHFTLKR</sequence>
<feature type="domain" description="PKD" evidence="2">
    <location>
        <begin position="421"/>
        <end position="476"/>
    </location>
</feature>
<dbReference type="Pfam" id="PF13585">
    <property type="entry name" value="CHU_C"/>
    <property type="match status" value="1"/>
</dbReference>
<dbReference type="SMART" id="SM00089">
    <property type="entry name" value="PKD"/>
    <property type="match status" value="1"/>
</dbReference>
<evidence type="ECO:0000259" key="2">
    <source>
        <dbReference type="PROSITE" id="PS50093"/>
    </source>
</evidence>
<gene>
    <name evidence="3" type="ORF">FGG15_05820</name>
</gene>
<keyword evidence="4" id="KW-1185">Reference proteome</keyword>
<dbReference type="CDD" id="cd00146">
    <property type="entry name" value="PKD"/>
    <property type="match status" value="2"/>
</dbReference>
<dbReference type="RefSeq" id="WP_138834149.1">
    <property type="nucleotide sequence ID" value="NZ_VCNI01000001.1"/>
</dbReference>
<dbReference type="Gene3D" id="2.60.40.10">
    <property type="entry name" value="Immunoglobulins"/>
    <property type="match status" value="2"/>
</dbReference>
<dbReference type="InterPro" id="IPR035986">
    <property type="entry name" value="PKD_dom_sf"/>
</dbReference>
<reference evidence="3 4" key="1">
    <citation type="submission" date="2019-05" db="EMBL/GenBank/DDBJ databases">
        <title>Flagellimonas sp. AsT0115, sp. nov., isolated from a marine red algae, Asparagopsis taxiformis.</title>
        <authorList>
            <person name="Kim J."/>
            <person name="Jeong S.E."/>
            <person name="Jeon C.O."/>
        </authorList>
    </citation>
    <scope>NUCLEOTIDE SEQUENCE [LARGE SCALE GENOMIC DNA]</scope>
    <source>
        <strain evidence="3 4">AsT0115</strain>
    </source>
</reference>
<dbReference type="InterPro" id="IPR026341">
    <property type="entry name" value="T9SS_type_B"/>
</dbReference>
<dbReference type="InterPro" id="IPR015943">
    <property type="entry name" value="WD40/YVTN_repeat-like_dom_sf"/>
</dbReference>